<proteinExistence type="predicted"/>
<dbReference type="RefSeq" id="WP_222962913.1">
    <property type="nucleotide sequence ID" value="NZ_JAINZZ010000014.1"/>
</dbReference>
<sequence length="258" mass="26292">MSDWQHDRGTPRRDVVRAPLGAGAEPPDVIEVVFPEAVPSVPPDPSATGAADRASSGSSRPRSRRRASPAASRSWPERPLLFGGLAIAVAGLTLLLAWVLWPDAPAGATGYPPLPGPASSGSSFATLPLPRTAPPARKGPPSASAGAPRHPTAGPRGSHGAPPPAVTTTSSPRTASGVPTASSASPTAGPRTLRSGDGGPDVRDLQQLLFQQGFTYVSVSGVYDEPTVRGVTQLQEDRGLTCDPPGVYGPCTRAALTA</sequence>
<dbReference type="InterPro" id="IPR036366">
    <property type="entry name" value="PGBDSf"/>
</dbReference>
<gene>
    <name evidence="4" type="ORF">K7862_14135</name>
</gene>
<feature type="transmembrane region" description="Helical" evidence="2">
    <location>
        <begin position="80"/>
        <end position="101"/>
    </location>
</feature>
<organism evidence="4 5">
    <name type="scientific">Actinacidiphila acidipaludis</name>
    <dbReference type="NCBI Taxonomy" id="2873382"/>
    <lineage>
        <taxon>Bacteria</taxon>
        <taxon>Bacillati</taxon>
        <taxon>Actinomycetota</taxon>
        <taxon>Actinomycetes</taxon>
        <taxon>Kitasatosporales</taxon>
        <taxon>Streptomycetaceae</taxon>
        <taxon>Actinacidiphila</taxon>
    </lineage>
</organism>
<protein>
    <submittedName>
        <fullName evidence="4">Peptidoglycan-binding protein</fullName>
    </submittedName>
</protein>
<keyword evidence="2" id="KW-0472">Membrane</keyword>
<dbReference type="EMBL" id="JAINZZ010000014">
    <property type="protein sequence ID" value="MBY8878768.1"/>
    <property type="molecule type" value="Genomic_DNA"/>
</dbReference>
<feature type="compositionally biased region" description="Low complexity" evidence="1">
    <location>
        <begin position="46"/>
        <end position="60"/>
    </location>
</feature>
<feature type="compositionally biased region" description="Low complexity" evidence="1">
    <location>
        <begin position="166"/>
        <end position="176"/>
    </location>
</feature>
<dbReference type="Gene3D" id="1.10.101.10">
    <property type="entry name" value="PGBD-like superfamily/PGBD"/>
    <property type="match status" value="1"/>
</dbReference>
<feature type="region of interest" description="Disordered" evidence="1">
    <location>
        <begin position="118"/>
        <end position="202"/>
    </location>
</feature>
<name>A0ABS7Q6J9_9ACTN</name>
<evidence type="ECO:0000313" key="4">
    <source>
        <dbReference type="EMBL" id="MBY8878768.1"/>
    </source>
</evidence>
<feature type="compositionally biased region" description="Polar residues" evidence="1">
    <location>
        <begin position="177"/>
        <end position="186"/>
    </location>
</feature>
<feature type="compositionally biased region" description="Basic and acidic residues" evidence="1">
    <location>
        <begin position="1"/>
        <end position="16"/>
    </location>
</feature>
<evidence type="ECO:0000313" key="5">
    <source>
        <dbReference type="Proteomes" id="UP000778578"/>
    </source>
</evidence>
<feature type="compositionally biased region" description="Low complexity" evidence="1">
    <location>
        <begin position="118"/>
        <end position="136"/>
    </location>
</feature>
<dbReference type="SUPFAM" id="SSF47090">
    <property type="entry name" value="PGBD-like"/>
    <property type="match status" value="1"/>
</dbReference>
<evidence type="ECO:0000259" key="3">
    <source>
        <dbReference type="Pfam" id="PF01471"/>
    </source>
</evidence>
<evidence type="ECO:0000256" key="1">
    <source>
        <dbReference type="SAM" id="MobiDB-lite"/>
    </source>
</evidence>
<dbReference type="Proteomes" id="UP000778578">
    <property type="component" value="Unassembled WGS sequence"/>
</dbReference>
<evidence type="ECO:0000256" key="2">
    <source>
        <dbReference type="SAM" id="Phobius"/>
    </source>
</evidence>
<feature type="region of interest" description="Disordered" evidence="1">
    <location>
        <begin position="1"/>
        <end position="23"/>
    </location>
</feature>
<dbReference type="Pfam" id="PF01471">
    <property type="entry name" value="PG_binding_1"/>
    <property type="match status" value="1"/>
</dbReference>
<comment type="caution">
    <text evidence="4">The sequence shown here is derived from an EMBL/GenBank/DDBJ whole genome shotgun (WGS) entry which is preliminary data.</text>
</comment>
<keyword evidence="2" id="KW-1133">Transmembrane helix</keyword>
<dbReference type="InterPro" id="IPR002477">
    <property type="entry name" value="Peptidoglycan-bd-like"/>
</dbReference>
<reference evidence="4 5" key="1">
    <citation type="submission" date="2021-08" db="EMBL/GenBank/DDBJ databases">
        <title>WGS of actinomycetes from Thailand.</title>
        <authorList>
            <person name="Thawai C."/>
        </authorList>
    </citation>
    <scope>NUCLEOTIDE SEQUENCE [LARGE SCALE GENOMIC DNA]</scope>
    <source>
        <strain evidence="4 5">PLK6-54</strain>
    </source>
</reference>
<accession>A0ABS7Q6J9</accession>
<feature type="region of interest" description="Disordered" evidence="1">
    <location>
        <begin position="35"/>
        <end position="75"/>
    </location>
</feature>
<keyword evidence="5" id="KW-1185">Reference proteome</keyword>
<keyword evidence="2" id="KW-0812">Transmembrane</keyword>
<feature type="domain" description="Peptidoglycan binding-like" evidence="3">
    <location>
        <begin position="199"/>
        <end position="256"/>
    </location>
</feature>
<dbReference type="InterPro" id="IPR036365">
    <property type="entry name" value="PGBD-like_sf"/>
</dbReference>